<dbReference type="Proteomes" id="UP001062846">
    <property type="component" value="Chromosome 2"/>
</dbReference>
<organism evidence="1 2">
    <name type="scientific">Rhododendron molle</name>
    <name type="common">Chinese azalea</name>
    <name type="synonym">Azalea mollis</name>
    <dbReference type="NCBI Taxonomy" id="49168"/>
    <lineage>
        <taxon>Eukaryota</taxon>
        <taxon>Viridiplantae</taxon>
        <taxon>Streptophyta</taxon>
        <taxon>Embryophyta</taxon>
        <taxon>Tracheophyta</taxon>
        <taxon>Spermatophyta</taxon>
        <taxon>Magnoliopsida</taxon>
        <taxon>eudicotyledons</taxon>
        <taxon>Gunneridae</taxon>
        <taxon>Pentapetalae</taxon>
        <taxon>asterids</taxon>
        <taxon>Ericales</taxon>
        <taxon>Ericaceae</taxon>
        <taxon>Ericoideae</taxon>
        <taxon>Rhodoreae</taxon>
        <taxon>Rhododendron</taxon>
    </lineage>
</organism>
<comment type="caution">
    <text evidence="1">The sequence shown here is derived from an EMBL/GenBank/DDBJ whole genome shotgun (WGS) entry which is preliminary data.</text>
</comment>
<gene>
    <name evidence="1" type="ORF">RHMOL_Rhmol02G0229000</name>
</gene>
<name>A0ACC0PSY6_RHOML</name>
<proteinExistence type="predicted"/>
<evidence type="ECO:0000313" key="1">
    <source>
        <dbReference type="EMBL" id="KAI8568805.1"/>
    </source>
</evidence>
<evidence type="ECO:0000313" key="2">
    <source>
        <dbReference type="Proteomes" id="UP001062846"/>
    </source>
</evidence>
<accession>A0ACC0PSY6</accession>
<protein>
    <submittedName>
        <fullName evidence="1">Uncharacterized protein</fullName>
    </submittedName>
</protein>
<reference evidence="1" key="1">
    <citation type="submission" date="2022-02" db="EMBL/GenBank/DDBJ databases">
        <title>Plant Genome Project.</title>
        <authorList>
            <person name="Zhang R.-G."/>
        </authorList>
    </citation>
    <scope>NUCLEOTIDE SEQUENCE</scope>
    <source>
        <strain evidence="1">AT1</strain>
    </source>
</reference>
<sequence>MGRLKDAFHRTTSLVSRSNSEGRQRERLPPPPPHNLQEEHPHRGSVKDQLALPVEDGRAGEVYLELQDDGTHGAVEYPEKNTTEDLTECRASWQGPSKKL</sequence>
<keyword evidence="2" id="KW-1185">Reference proteome</keyword>
<dbReference type="EMBL" id="CM046389">
    <property type="protein sequence ID" value="KAI8568805.1"/>
    <property type="molecule type" value="Genomic_DNA"/>
</dbReference>